<feature type="region of interest" description="Disordered" evidence="1">
    <location>
        <begin position="1"/>
        <end position="29"/>
    </location>
</feature>
<proteinExistence type="predicted"/>
<evidence type="ECO:0000313" key="3">
    <source>
        <dbReference type="Proteomes" id="UP000827092"/>
    </source>
</evidence>
<dbReference type="AlphaFoldDB" id="A0AAV6VZG5"/>
<organism evidence="2 3">
    <name type="scientific">Oedothorax gibbosus</name>
    <dbReference type="NCBI Taxonomy" id="931172"/>
    <lineage>
        <taxon>Eukaryota</taxon>
        <taxon>Metazoa</taxon>
        <taxon>Ecdysozoa</taxon>
        <taxon>Arthropoda</taxon>
        <taxon>Chelicerata</taxon>
        <taxon>Arachnida</taxon>
        <taxon>Araneae</taxon>
        <taxon>Araneomorphae</taxon>
        <taxon>Entelegynae</taxon>
        <taxon>Araneoidea</taxon>
        <taxon>Linyphiidae</taxon>
        <taxon>Erigoninae</taxon>
        <taxon>Oedothorax</taxon>
    </lineage>
</organism>
<sequence>MPLPSIPPVEPFEQLPCPLGPTPPPHHVTNGDLPISVSSLRLSRRKQTTLAEFATSGSSASLTPNRTWNSGTSSVSLWIILTYFLT</sequence>
<evidence type="ECO:0000256" key="1">
    <source>
        <dbReference type="SAM" id="MobiDB-lite"/>
    </source>
</evidence>
<accession>A0AAV6VZG5</accession>
<keyword evidence="3" id="KW-1185">Reference proteome</keyword>
<dbReference type="Proteomes" id="UP000827092">
    <property type="component" value="Unassembled WGS sequence"/>
</dbReference>
<evidence type="ECO:0000313" key="2">
    <source>
        <dbReference type="EMBL" id="KAG8201501.1"/>
    </source>
</evidence>
<dbReference type="EMBL" id="JAFNEN010000004">
    <property type="protein sequence ID" value="KAG8201501.1"/>
    <property type="molecule type" value="Genomic_DNA"/>
</dbReference>
<gene>
    <name evidence="2" type="ORF">JTE90_011177</name>
</gene>
<name>A0AAV6VZG5_9ARAC</name>
<feature type="compositionally biased region" description="Pro residues" evidence="1">
    <location>
        <begin position="1"/>
        <end position="10"/>
    </location>
</feature>
<protein>
    <submittedName>
        <fullName evidence="2">Uncharacterized protein</fullName>
    </submittedName>
</protein>
<reference evidence="2 3" key="1">
    <citation type="journal article" date="2022" name="Nat. Ecol. Evol.">
        <title>A masculinizing supergene underlies an exaggerated male reproductive morph in a spider.</title>
        <authorList>
            <person name="Hendrickx F."/>
            <person name="De Corte Z."/>
            <person name="Sonet G."/>
            <person name="Van Belleghem S.M."/>
            <person name="Kostlbacher S."/>
            <person name="Vangestel C."/>
        </authorList>
    </citation>
    <scope>NUCLEOTIDE SEQUENCE [LARGE SCALE GENOMIC DNA]</scope>
    <source>
        <strain evidence="2">W744_W776</strain>
    </source>
</reference>
<comment type="caution">
    <text evidence="2">The sequence shown here is derived from an EMBL/GenBank/DDBJ whole genome shotgun (WGS) entry which is preliminary data.</text>
</comment>